<dbReference type="GO" id="GO:0007283">
    <property type="term" value="P:spermatogenesis"/>
    <property type="evidence" value="ECO:0007669"/>
    <property type="project" value="UniProtKB-KW"/>
</dbReference>
<dbReference type="GeneTree" id="ENSGT00890000139482"/>
<dbReference type="GO" id="GO:0070306">
    <property type="term" value="P:lens fiber cell differentiation"/>
    <property type="evidence" value="ECO:0007669"/>
    <property type="project" value="TreeGrafter"/>
</dbReference>
<dbReference type="Pfam" id="PF00567">
    <property type="entry name" value="TUDOR"/>
    <property type="match status" value="1"/>
</dbReference>
<dbReference type="SUPFAM" id="SSF63748">
    <property type="entry name" value="Tudor/PWWP/MBT"/>
    <property type="match status" value="1"/>
</dbReference>
<dbReference type="Gene3D" id="2.40.50.90">
    <property type="match status" value="1"/>
</dbReference>
<dbReference type="PANTHER" id="PTHR22948">
    <property type="entry name" value="TUDOR DOMAIN CONTAINING PROTEIN"/>
    <property type="match status" value="1"/>
</dbReference>
<feature type="domain" description="HTH OST-type" evidence="7">
    <location>
        <begin position="41"/>
        <end position="112"/>
    </location>
</feature>
<dbReference type="InterPro" id="IPR050621">
    <property type="entry name" value="Tudor_domain_containing"/>
</dbReference>
<evidence type="ECO:0000313" key="8">
    <source>
        <dbReference type="Ensembl" id="ENSCSEP00000020388.1"/>
    </source>
</evidence>
<evidence type="ECO:0000256" key="5">
    <source>
        <dbReference type="ARBA" id="ARBA00022871"/>
    </source>
</evidence>
<feature type="compositionally biased region" description="Polar residues" evidence="6">
    <location>
        <begin position="22"/>
        <end position="38"/>
    </location>
</feature>
<protein>
    <submittedName>
        <fullName evidence="8">Tudor domain containing 7 a</fullName>
    </submittedName>
</protein>
<accession>A0A3P8VYP7</accession>
<dbReference type="Gene3D" id="2.30.30.140">
    <property type="match status" value="1"/>
</dbReference>
<dbReference type="AlphaFoldDB" id="A0A3P8VYP7"/>
<reference evidence="8" key="3">
    <citation type="submission" date="2025-09" db="UniProtKB">
        <authorList>
            <consortium name="Ensembl"/>
        </authorList>
    </citation>
    <scope>IDENTIFICATION</scope>
</reference>
<dbReference type="GO" id="GO:0030719">
    <property type="term" value="P:P granule organization"/>
    <property type="evidence" value="ECO:0007669"/>
    <property type="project" value="TreeGrafter"/>
</dbReference>
<dbReference type="InterPro" id="IPR035437">
    <property type="entry name" value="SNase_OB-fold_sf"/>
</dbReference>
<evidence type="ECO:0000256" key="1">
    <source>
        <dbReference type="ARBA" id="ARBA00004496"/>
    </source>
</evidence>
<keyword evidence="9" id="KW-1185">Reference proteome</keyword>
<evidence type="ECO:0000256" key="2">
    <source>
        <dbReference type="ARBA" id="ARBA00022490"/>
    </source>
</evidence>
<comment type="subcellular location">
    <subcellularLocation>
        <location evidence="1">Cytoplasm</location>
    </subcellularLocation>
</comment>
<evidence type="ECO:0000313" key="9">
    <source>
        <dbReference type="Proteomes" id="UP000265120"/>
    </source>
</evidence>
<evidence type="ECO:0000259" key="7">
    <source>
        <dbReference type="PROSITE" id="PS51644"/>
    </source>
</evidence>
<dbReference type="PROSITE" id="PS51644">
    <property type="entry name" value="HTH_OST"/>
    <property type="match status" value="1"/>
</dbReference>
<dbReference type="InterPro" id="IPR025605">
    <property type="entry name" value="OST-HTH/LOTUS_dom"/>
</dbReference>
<dbReference type="GO" id="GO:0034587">
    <property type="term" value="P:piRNA processing"/>
    <property type="evidence" value="ECO:0007669"/>
    <property type="project" value="TreeGrafter"/>
</dbReference>
<keyword evidence="4" id="KW-0221">Differentiation</keyword>
<proteinExistence type="predicted"/>
<feature type="region of interest" description="Disordered" evidence="6">
    <location>
        <begin position="120"/>
        <end position="141"/>
    </location>
</feature>
<dbReference type="SMART" id="SM00333">
    <property type="entry name" value="TUDOR"/>
    <property type="match status" value="1"/>
</dbReference>
<keyword evidence="5" id="KW-0744">Spermatogenesis</keyword>
<sequence>ENFVKSFSNLTPLTSTLSNTSVRPRSSLRQPSATQQSEPYDEEQVQSRMIQLLSRFCSGVWMSKIPELYSTTFNQKLNPQVLKDLEKWMHVCVVRMSYSEILLDDPYVNMHLQKGAPLIVPRTGTRTPSPTSPVNSDISMSPPLTLREPLTSPTFIFQPQPVSDSSTSQLSPVSLRMTVTPTSNSSPVSQSSADTIPAEVRQKIKELLSKYSQGLWAHALPKLFPDQNIDVFVPVACHPGHFVLQSWQDLHKLTVLLGEMILYYNRMITNTNTTMHIQKGDICAARIDKNWQRVQIKGVLSNGLVSVYDLDHGKHDLVRRHLLQPLLEEFRQLPFQAIPAQLAGVPQQHWSEEAAMLFRNHVERRALVAQVESVSSALEGKGEPWEIRLMVYLVDTMQEKDLWIHTLMADIDSELPFSSRVVIPRVVQGISQT</sequence>
<dbReference type="Proteomes" id="UP000265120">
    <property type="component" value="Chromosome 9"/>
</dbReference>
<reference evidence="8" key="2">
    <citation type="submission" date="2025-08" db="UniProtKB">
        <authorList>
            <consortium name="Ensembl"/>
        </authorList>
    </citation>
    <scope>IDENTIFICATION</scope>
</reference>
<keyword evidence="2" id="KW-0963">Cytoplasm</keyword>
<reference evidence="8 9" key="1">
    <citation type="journal article" date="2014" name="Nat. Genet.">
        <title>Whole-genome sequence of a flatfish provides insights into ZW sex chromosome evolution and adaptation to a benthic lifestyle.</title>
        <authorList>
            <person name="Chen S."/>
            <person name="Zhang G."/>
            <person name="Shao C."/>
            <person name="Huang Q."/>
            <person name="Liu G."/>
            <person name="Zhang P."/>
            <person name="Song W."/>
            <person name="An N."/>
            <person name="Chalopin D."/>
            <person name="Volff J.N."/>
            <person name="Hong Y."/>
            <person name="Li Q."/>
            <person name="Sha Z."/>
            <person name="Zhou H."/>
            <person name="Xie M."/>
            <person name="Yu Q."/>
            <person name="Liu Y."/>
            <person name="Xiang H."/>
            <person name="Wang N."/>
            <person name="Wu K."/>
            <person name="Yang C."/>
            <person name="Zhou Q."/>
            <person name="Liao X."/>
            <person name="Yang L."/>
            <person name="Hu Q."/>
            <person name="Zhang J."/>
            <person name="Meng L."/>
            <person name="Jin L."/>
            <person name="Tian Y."/>
            <person name="Lian J."/>
            <person name="Yang J."/>
            <person name="Miao G."/>
            <person name="Liu S."/>
            <person name="Liang Z."/>
            <person name="Yan F."/>
            <person name="Li Y."/>
            <person name="Sun B."/>
            <person name="Zhang H."/>
            <person name="Zhang J."/>
            <person name="Zhu Y."/>
            <person name="Du M."/>
            <person name="Zhao Y."/>
            <person name="Schartl M."/>
            <person name="Tang Q."/>
            <person name="Wang J."/>
        </authorList>
    </citation>
    <scope>NUCLEOTIDE SEQUENCE</scope>
</reference>
<evidence type="ECO:0000256" key="3">
    <source>
        <dbReference type="ARBA" id="ARBA00022737"/>
    </source>
</evidence>
<evidence type="ECO:0000256" key="6">
    <source>
        <dbReference type="SAM" id="MobiDB-lite"/>
    </source>
</evidence>
<feature type="compositionally biased region" description="Low complexity" evidence="6">
    <location>
        <begin position="121"/>
        <end position="133"/>
    </location>
</feature>
<organism evidence="8 9">
    <name type="scientific">Cynoglossus semilaevis</name>
    <name type="common">Tongue sole</name>
    <dbReference type="NCBI Taxonomy" id="244447"/>
    <lineage>
        <taxon>Eukaryota</taxon>
        <taxon>Metazoa</taxon>
        <taxon>Chordata</taxon>
        <taxon>Craniata</taxon>
        <taxon>Vertebrata</taxon>
        <taxon>Euteleostomi</taxon>
        <taxon>Actinopterygii</taxon>
        <taxon>Neopterygii</taxon>
        <taxon>Teleostei</taxon>
        <taxon>Neoteleostei</taxon>
        <taxon>Acanthomorphata</taxon>
        <taxon>Carangaria</taxon>
        <taxon>Pleuronectiformes</taxon>
        <taxon>Pleuronectoidei</taxon>
        <taxon>Cynoglossidae</taxon>
        <taxon>Cynoglossinae</taxon>
        <taxon>Cynoglossus</taxon>
    </lineage>
</organism>
<dbReference type="Ensembl" id="ENSCSET00000020641.1">
    <property type="protein sequence ID" value="ENSCSEP00000020388.1"/>
    <property type="gene ID" value="ENSCSEG00000012933.1"/>
</dbReference>
<dbReference type="InterPro" id="IPR002999">
    <property type="entry name" value="Tudor"/>
</dbReference>
<dbReference type="InterPro" id="IPR041966">
    <property type="entry name" value="LOTUS-like"/>
</dbReference>
<dbReference type="GO" id="GO:0002089">
    <property type="term" value="P:lens morphogenesis in camera-type eye"/>
    <property type="evidence" value="ECO:0007669"/>
    <property type="project" value="TreeGrafter"/>
</dbReference>
<keyword evidence="3" id="KW-0677">Repeat</keyword>
<feature type="region of interest" description="Disordered" evidence="6">
    <location>
        <begin position="17"/>
        <end position="42"/>
    </location>
</feature>
<dbReference type="PANTHER" id="PTHR22948:SF14">
    <property type="entry name" value="TUDOR DOMAIN-CONTAINING PROTEIN 7"/>
    <property type="match status" value="1"/>
</dbReference>
<dbReference type="GO" id="GO:0043186">
    <property type="term" value="C:P granule"/>
    <property type="evidence" value="ECO:0007669"/>
    <property type="project" value="TreeGrafter"/>
</dbReference>
<evidence type="ECO:0000256" key="4">
    <source>
        <dbReference type="ARBA" id="ARBA00022782"/>
    </source>
</evidence>
<dbReference type="Gene3D" id="3.30.420.610">
    <property type="entry name" value="LOTUS domain-like"/>
    <property type="match status" value="1"/>
</dbReference>
<name>A0A3P8VYP7_CYNSE</name>